<sequence>MQLSTCKDAQAITNQQTWLLASVLPSVLGELETHLETCLTLFTDTKLDALPLSSTQNESIKGYINFSGTTIQKADIQVRLGNAHWDTSVRAMIQPTTPYFLEQAQQCKNYLQLAFNKVKKHQGLNSKHHAIQFFDAMCQLMDCALHALDYPNESSLFPYKVCHPKFFTPPLKQDLIIEFCISDVYLICNVFGLDQSTNSIKWDHRHHHHVTYKDKVMEVLDEARAQTQSPMLTGLKANLTTIADLCLTFKQSLLQA</sequence>
<dbReference type="STRING" id="101127.A0A1X2GNG7"/>
<dbReference type="AlphaFoldDB" id="A0A1X2GNG7"/>
<protein>
    <recommendedName>
        <fullName evidence="3">RAVE subunit 2/Rogdi</fullName>
    </recommendedName>
</protein>
<evidence type="ECO:0000313" key="2">
    <source>
        <dbReference type="Proteomes" id="UP000242146"/>
    </source>
</evidence>
<dbReference type="PANTHER" id="PTHR13618:SF1">
    <property type="entry name" value="PROTEIN ROGDI HOMOLOG"/>
    <property type="match status" value="1"/>
</dbReference>
<comment type="caution">
    <text evidence="1">The sequence shown here is derived from an EMBL/GenBank/DDBJ whole genome shotgun (WGS) entry which is preliminary data.</text>
</comment>
<dbReference type="OrthoDB" id="66510at2759"/>
<evidence type="ECO:0008006" key="3">
    <source>
        <dbReference type="Google" id="ProtNLM"/>
    </source>
</evidence>
<evidence type="ECO:0000313" key="1">
    <source>
        <dbReference type="EMBL" id="ORX57962.1"/>
    </source>
</evidence>
<proteinExistence type="predicted"/>
<dbReference type="Proteomes" id="UP000242146">
    <property type="component" value="Unassembled WGS sequence"/>
</dbReference>
<dbReference type="EMBL" id="MCGT01000007">
    <property type="protein sequence ID" value="ORX57962.1"/>
    <property type="molecule type" value="Genomic_DNA"/>
</dbReference>
<dbReference type="InterPro" id="IPR028241">
    <property type="entry name" value="RAVE2/Rogdi"/>
</dbReference>
<gene>
    <name evidence="1" type="ORF">DM01DRAFT_1405637</name>
</gene>
<accession>A0A1X2GNG7</accession>
<dbReference type="PANTHER" id="PTHR13618">
    <property type="entry name" value="LEUCINE ZIPPER CONTAINING TRANSCRIPTION FACTOR LZF1"/>
    <property type="match status" value="1"/>
</dbReference>
<organism evidence="1 2">
    <name type="scientific">Hesseltinella vesiculosa</name>
    <dbReference type="NCBI Taxonomy" id="101127"/>
    <lineage>
        <taxon>Eukaryota</taxon>
        <taxon>Fungi</taxon>
        <taxon>Fungi incertae sedis</taxon>
        <taxon>Mucoromycota</taxon>
        <taxon>Mucoromycotina</taxon>
        <taxon>Mucoromycetes</taxon>
        <taxon>Mucorales</taxon>
        <taxon>Cunninghamellaceae</taxon>
        <taxon>Hesseltinella</taxon>
    </lineage>
</organism>
<dbReference type="Pfam" id="PF10259">
    <property type="entry name" value="Rogdi_lz"/>
    <property type="match status" value="1"/>
</dbReference>
<dbReference type="GO" id="GO:0043291">
    <property type="term" value="C:RAVE complex"/>
    <property type="evidence" value="ECO:0007669"/>
    <property type="project" value="TreeGrafter"/>
</dbReference>
<keyword evidence="2" id="KW-1185">Reference proteome</keyword>
<name>A0A1X2GNG7_9FUNG</name>
<reference evidence="1 2" key="1">
    <citation type="submission" date="2016-07" db="EMBL/GenBank/DDBJ databases">
        <title>Pervasive Adenine N6-methylation of Active Genes in Fungi.</title>
        <authorList>
            <consortium name="DOE Joint Genome Institute"/>
            <person name="Mondo S.J."/>
            <person name="Dannebaum R.O."/>
            <person name="Kuo R.C."/>
            <person name="Labutti K."/>
            <person name="Haridas S."/>
            <person name="Kuo A."/>
            <person name="Salamov A."/>
            <person name="Ahrendt S.R."/>
            <person name="Lipzen A."/>
            <person name="Sullivan W."/>
            <person name="Andreopoulos W.B."/>
            <person name="Clum A."/>
            <person name="Lindquist E."/>
            <person name="Daum C."/>
            <person name="Ramamoorthy G.K."/>
            <person name="Gryganskyi A."/>
            <person name="Culley D."/>
            <person name="Magnuson J.K."/>
            <person name="James T.Y."/>
            <person name="O'Malley M.A."/>
            <person name="Stajich J.E."/>
            <person name="Spatafora J.W."/>
            <person name="Visel A."/>
            <person name="Grigoriev I.V."/>
        </authorList>
    </citation>
    <scope>NUCLEOTIDE SEQUENCE [LARGE SCALE GENOMIC DNA]</scope>
    <source>
        <strain evidence="1 2">NRRL 3301</strain>
    </source>
</reference>